<gene>
    <name evidence="2" type="ORF">DERF_002404</name>
</gene>
<protein>
    <submittedName>
        <fullName evidence="2">Uncharacterized protein</fullName>
    </submittedName>
</protein>
<keyword evidence="1" id="KW-0812">Transmembrane</keyword>
<evidence type="ECO:0000313" key="2">
    <source>
        <dbReference type="EMBL" id="KAH9528458.1"/>
    </source>
</evidence>
<feature type="transmembrane region" description="Helical" evidence="1">
    <location>
        <begin position="23"/>
        <end position="46"/>
    </location>
</feature>
<accession>A0A922LAL3</accession>
<keyword evidence="3" id="KW-1185">Reference proteome</keyword>
<organism evidence="2 3">
    <name type="scientific">Dermatophagoides farinae</name>
    <name type="common">American house dust mite</name>
    <dbReference type="NCBI Taxonomy" id="6954"/>
    <lineage>
        <taxon>Eukaryota</taxon>
        <taxon>Metazoa</taxon>
        <taxon>Ecdysozoa</taxon>
        <taxon>Arthropoda</taxon>
        <taxon>Chelicerata</taxon>
        <taxon>Arachnida</taxon>
        <taxon>Acari</taxon>
        <taxon>Acariformes</taxon>
        <taxon>Sarcoptiformes</taxon>
        <taxon>Astigmata</taxon>
        <taxon>Psoroptidia</taxon>
        <taxon>Analgoidea</taxon>
        <taxon>Pyroglyphidae</taxon>
        <taxon>Dermatophagoidinae</taxon>
        <taxon>Dermatophagoides</taxon>
    </lineage>
</organism>
<dbReference type="AlphaFoldDB" id="A0A922LAL3"/>
<sequence>MFIIIALRKFRILNLISSFHSKFLDLFCVCRLNFLFLFPVFFWFYFLVIDLNESNEFIDHQYEKDKLKKKNSNGA</sequence>
<evidence type="ECO:0000313" key="3">
    <source>
        <dbReference type="Proteomes" id="UP000790347"/>
    </source>
</evidence>
<keyword evidence="1" id="KW-0472">Membrane</keyword>
<name>A0A922LAL3_DERFA</name>
<proteinExistence type="predicted"/>
<comment type="caution">
    <text evidence="2">The sequence shown here is derived from an EMBL/GenBank/DDBJ whole genome shotgun (WGS) entry which is preliminary data.</text>
</comment>
<keyword evidence="1" id="KW-1133">Transmembrane helix</keyword>
<dbReference type="EMBL" id="ASGP02000001">
    <property type="protein sequence ID" value="KAH9528458.1"/>
    <property type="molecule type" value="Genomic_DNA"/>
</dbReference>
<dbReference type="Proteomes" id="UP000790347">
    <property type="component" value="Unassembled WGS sequence"/>
</dbReference>
<evidence type="ECO:0000256" key="1">
    <source>
        <dbReference type="SAM" id="Phobius"/>
    </source>
</evidence>
<reference evidence="2" key="2">
    <citation type="journal article" date="2022" name="Res Sq">
        <title>Comparative Genomics Reveals Insights into the Divergent Evolution of Astigmatic Mites and Household Pest Adaptations.</title>
        <authorList>
            <person name="Xiong Q."/>
            <person name="Wan A.T.-Y."/>
            <person name="Liu X.-Y."/>
            <person name="Fung C.S.-H."/>
            <person name="Xiao X."/>
            <person name="Malainual N."/>
            <person name="Hou J."/>
            <person name="Wang L."/>
            <person name="Wang M."/>
            <person name="Yang K."/>
            <person name="Cui Y."/>
            <person name="Leung E."/>
            <person name="Nong W."/>
            <person name="Shin S.-K."/>
            <person name="Au S."/>
            <person name="Jeong K.Y."/>
            <person name="Chew F.T."/>
            <person name="Hui J."/>
            <person name="Leung T.F."/>
            <person name="Tungtrongchitr A."/>
            <person name="Zhong N."/>
            <person name="Liu Z."/>
            <person name="Tsui S."/>
        </authorList>
    </citation>
    <scope>NUCLEOTIDE SEQUENCE</scope>
    <source>
        <strain evidence="2">Derf</strain>
        <tissue evidence="2">Whole organism</tissue>
    </source>
</reference>
<reference evidence="2" key="1">
    <citation type="submission" date="2013-05" db="EMBL/GenBank/DDBJ databases">
        <authorList>
            <person name="Yim A.K.Y."/>
            <person name="Chan T.F."/>
            <person name="Ji K.M."/>
            <person name="Liu X.Y."/>
            <person name="Zhou J.W."/>
            <person name="Li R.Q."/>
            <person name="Yang K.Y."/>
            <person name="Li J."/>
            <person name="Li M."/>
            <person name="Law P.T.W."/>
            <person name="Wu Y.L."/>
            <person name="Cai Z.L."/>
            <person name="Qin H."/>
            <person name="Bao Y."/>
            <person name="Leung R.K.K."/>
            <person name="Ng P.K.S."/>
            <person name="Zou J."/>
            <person name="Zhong X.J."/>
            <person name="Ran P.X."/>
            <person name="Zhong N.S."/>
            <person name="Liu Z.G."/>
            <person name="Tsui S.K.W."/>
        </authorList>
    </citation>
    <scope>NUCLEOTIDE SEQUENCE</scope>
    <source>
        <strain evidence="2">Derf</strain>
        <tissue evidence="2">Whole organism</tissue>
    </source>
</reference>